<name>A0ABR2DLE9_9ROSI</name>
<comment type="caution">
    <text evidence="1">The sequence shown here is derived from an EMBL/GenBank/DDBJ whole genome shotgun (WGS) entry which is preliminary data.</text>
</comment>
<organism evidence="1 2">
    <name type="scientific">Hibiscus sabdariffa</name>
    <name type="common">roselle</name>
    <dbReference type="NCBI Taxonomy" id="183260"/>
    <lineage>
        <taxon>Eukaryota</taxon>
        <taxon>Viridiplantae</taxon>
        <taxon>Streptophyta</taxon>
        <taxon>Embryophyta</taxon>
        <taxon>Tracheophyta</taxon>
        <taxon>Spermatophyta</taxon>
        <taxon>Magnoliopsida</taxon>
        <taxon>eudicotyledons</taxon>
        <taxon>Gunneridae</taxon>
        <taxon>Pentapetalae</taxon>
        <taxon>rosids</taxon>
        <taxon>malvids</taxon>
        <taxon>Malvales</taxon>
        <taxon>Malvaceae</taxon>
        <taxon>Malvoideae</taxon>
        <taxon>Hibiscus</taxon>
    </lineage>
</organism>
<protein>
    <submittedName>
        <fullName evidence="1">Uncharacterized protein</fullName>
    </submittedName>
</protein>
<proteinExistence type="predicted"/>
<evidence type="ECO:0000313" key="1">
    <source>
        <dbReference type="EMBL" id="KAK8542249.1"/>
    </source>
</evidence>
<accession>A0ABR2DLE9</accession>
<dbReference type="Proteomes" id="UP001472677">
    <property type="component" value="Unassembled WGS sequence"/>
</dbReference>
<reference evidence="1 2" key="1">
    <citation type="journal article" date="2024" name="G3 (Bethesda)">
        <title>Genome assembly of Hibiscus sabdariffa L. provides insights into metabolisms of medicinal natural products.</title>
        <authorList>
            <person name="Kim T."/>
        </authorList>
    </citation>
    <scope>NUCLEOTIDE SEQUENCE [LARGE SCALE GENOMIC DNA]</scope>
    <source>
        <strain evidence="1">TK-2024</strain>
        <tissue evidence="1">Old leaves</tissue>
    </source>
</reference>
<dbReference type="EMBL" id="JBBPBM010000024">
    <property type="protein sequence ID" value="KAK8542249.1"/>
    <property type="molecule type" value="Genomic_DNA"/>
</dbReference>
<gene>
    <name evidence="1" type="ORF">V6N12_014850</name>
</gene>
<sequence>MICLAREGEQSNEKMSVLTSVTYGSTRILKLAKYDWVNIEIRNLAHPSIFVGVFHSSVTSTVENLDCVPTASKASLSTLPLIFLFLQKLLVLLF</sequence>
<keyword evidence="2" id="KW-1185">Reference proteome</keyword>
<evidence type="ECO:0000313" key="2">
    <source>
        <dbReference type="Proteomes" id="UP001472677"/>
    </source>
</evidence>